<evidence type="ECO:0000256" key="2">
    <source>
        <dbReference type="ARBA" id="ARBA00022692"/>
    </source>
</evidence>
<feature type="transmembrane region" description="Helical" evidence="6">
    <location>
        <begin position="237"/>
        <end position="264"/>
    </location>
</feature>
<evidence type="ECO:0000256" key="1">
    <source>
        <dbReference type="ARBA" id="ARBA00004141"/>
    </source>
</evidence>
<dbReference type="OrthoDB" id="3026777at2759"/>
<gene>
    <name evidence="7" type="ORF">MSAN_01016600</name>
</gene>
<organism evidence="7 8">
    <name type="scientific">Mycena sanguinolenta</name>
    <dbReference type="NCBI Taxonomy" id="230812"/>
    <lineage>
        <taxon>Eukaryota</taxon>
        <taxon>Fungi</taxon>
        <taxon>Dikarya</taxon>
        <taxon>Basidiomycota</taxon>
        <taxon>Agaricomycotina</taxon>
        <taxon>Agaricomycetes</taxon>
        <taxon>Agaricomycetidae</taxon>
        <taxon>Agaricales</taxon>
        <taxon>Marasmiineae</taxon>
        <taxon>Mycenaceae</taxon>
        <taxon>Mycena</taxon>
    </lineage>
</organism>
<dbReference type="Proteomes" id="UP000623467">
    <property type="component" value="Unassembled WGS sequence"/>
</dbReference>
<feature type="transmembrane region" description="Helical" evidence="6">
    <location>
        <begin position="208"/>
        <end position="225"/>
    </location>
</feature>
<feature type="transmembrane region" description="Helical" evidence="6">
    <location>
        <begin position="587"/>
        <end position="606"/>
    </location>
</feature>
<comment type="subcellular location">
    <subcellularLocation>
        <location evidence="1">Membrane</location>
        <topology evidence="1">Multi-pass membrane protein</topology>
    </subcellularLocation>
</comment>
<sequence length="665" mass="72440">MSTSRSSSRVSRHQPGRSVSYVESALPDGPVDEETVQLLNELVHPHHEQDNTLVDDIEDDLEPDLERQQLPWWRRPSPLWLLVFTPVSTMVASATLAPKVEIYTLLACSVHKPEIFKDRHFLPAPSFQSSAETIKTTFPLSFDIATNTSSPAVIPLADYPTQECNSDPVVRAAVAKLTATLTTSMGVLGMLTTGWWGAFSDRAGRTRVLGLTVFGLLLNDMNFIFVTKNFQRIPGGYWFLIVGPLIEGALGGIGAGSAASHAYISDTTHPSERSRYFSSLLGLVFCGFSAGPVIGGLLVRYEGLLSVFYLATVIHGLFSLLSFIVLPESLTKRKMQAASALYHESLRVLDEQEKTVLLRLQRLFAFLKPLTIFFPASIETGSKRLSSNKGRKWDWNLTLLAMAYGFTISIMGSLSFKLQYILAYFNWTSENVGYFLTVTGATRAAFLAVILPVTIKIVRSVFQRSRRASELDPLLAPSSPEPHSAAFDLALARISLFIEVIAYTAMPFATSGLAFTGFTILSSFGSGFNPAVQSAAMELYSKRIGTSVEAGKLFGGMSVIQALSGQVLGPSIYGLVFVKTVGTFDTAIFFVSVLSVCISFLCLTLVRLPTDIKTDAEEEEAVPFIPDHPGRDATLVDIDAGDSRTGRRKVASLVVPTVTVSAPTP</sequence>
<evidence type="ECO:0000313" key="8">
    <source>
        <dbReference type="Proteomes" id="UP000623467"/>
    </source>
</evidence>
<keyword evidence="8" id="KW-1185">Reference proteome</keyword>
<keyword evidence="4 6" id="KW-0472">Membrane</keyword>
<dbReference type="GO" id="GO:0016020">
    <property type="term" value="C:membrane"/>
    <property type="evidence" value="ECO:0007669"/>
    <property type="project" value="UniProtKB-SubCell"/>
</dbReference>
<dbReference type="EMBL" id="JACAZH010000007">
    <property type="protein sequence ID" value="KAF7363597.1"/>
    <property type="molecule type" value="Genomic_DNA"/>
</dbReference>
<keyword evidence="3 6" id="KW-1133">Transmembrane helix</keyword>
<dbReference type="GO" id="GO:0022857">
    <property type="term" value="F:transmembrane transporter activity"/>
    <property type="evidence" value="ECO:0007669"/>
    <property type="project" value="InterPro"/>
</dbReference>
<dbReference type="PANTHER" id="PTHR23507">
    <property type="entry name" value="ZGC:174356"/>
    <property type="match status" value="1"/>
</dbReference>
<name>A0A8H7D8P1_9AGAR</name>
<comment type="caution">
    <text evidence="7">The sequence shown here is derived from an EMBL/GenBank/DDBJ whole genome shotgun (WGS) entry which is preliminary data.</text>
</comment>
<dbReference type="AlphaFoldDB" id="A0A8H7D8P1"/>
<dbReference type="PANTHER" id="PTHR23507:SF1">
    <property type="entry name" value="FI18259P1-RELATED"/>
    <property type="match status" value="1"/>
</dbReference>
<protein>
    <submittedName>
        <fullName evidence="7">MFS domain-containing protein</fullName>
    </submittedName>
</protein>
<dbReference type="Gene3D" id="1.20.1250.20">
    <property type="entry name" value="MFS general substrate transporter like domains"/>
    <property type="match status" value="1"/>
</dbReference>
<dbReference type="InterPro" id="IPR011701">
    <property type="entry name" value="MFS"/>
</dbReference>
<dbReference type="InterPro" id="IPR036259">
    <property type="entry name" value="MFS_trans_sf"/>
</dbReference>
<feature type="transmembrane region" description="Helical" evidence="6">
    <location>
        <begin position="393"/>
        <end position="414"/>
    </location>
</feature>
<feature type="region of interest" description="Disordered" evidence="5">
    <location>
        <begin position="1"/>
        <end position="30"/>
    </location>
</feature>
<reference evidence="7" key="1">
    <citation type="submission" date="2020-05" db="EMBL/GenBank/DDBJ databases">
        <title>Mycena genomes resolve the evolution of fungal bioluminescence.</title>
        <authorList>
            <person name="Tsai I.J."/>
        </authorList>
    </citation>
    <scope>NUCLEOTIDE SEQUENCE</scope>
    <source>
        <strain evidence="7">160909Yilan</strain>
    </source>
</reference>
<keyword evidence="2 6" id="KW-0812">Transmembrane</keyword>
<feature type="transmembrane region" description="Helical" evidence="6">
    <location>
        <begin position="177"/>
        <end position="196"/>
    </location>
</feature>
<accession>A0A8H7D8P1</accession>
<evidence type="ECO:0000256" key="4">
    <source>
        <dbReference type="ARBA" id="ARBA00023136"/>
    </source>
</evidence>
<feature type="transmembrane region" description="Helical" evidence="6">
    <location>
        <begin position="276"/>
        <end position="301"/>
    </location>
</feature>
<dbReference type="SUPFAM" id="SSF103473">
    <property type="entry name" value="MFS general substrate transporter"/>
    <property type="match status" value="1"/>
</dbReference>
<dbReference type="Pfam" id="PF07690">
    <property type="entry name" value="MFS_1"/>
    <property type="match status" value="1"/>
</dbReference>
<evidence type="ECO:0000256" key="5">
    <source>
        <dbReference type="SAM" id="MobiDB-lite"/>
    </source>
</evidence>
<evidence type="ECO:0000313" key="7">
    <source>
        <dbReference type="EMBL" id="KAF7363597.1"/>
    </source>
</evidence>
<evidence type="ECO:0000256" key="3">
    <source>
        <dbReference type="ARBA" id="ARBA00022989"/>
    </source>
</evidence>
<evidence type="ECO:0000256" key="6">
    <source>
        <dbReference type="SAM" id="Phobius"/>
    </source>
</evidence>
<feature type="transmembrane region" description="Helical" evidence="6">
    <location>
        <begin position="307"/>
        <end position="326"/>
    </location>
</feature>
<feature type="transmembrane region" description="Helical" evidence="6">
    <location>
        <begin position="434"/>
        <end position="458"/>
    </location>
</feature>
<proteinExistence type="predicted"/>